<gene>
    <name evidence="1" type="ORF">RRG08_022122</name>
</gene>
<evidence type="ECO:0000313" key="1">
    <source>
        <dbReference type="EMBL" id="KAK3728071.1"/>
    </source>
</evidence>
<name>A0AAE0Y033_9GAST</name>
<dbReference type="AlphaFoldDB" id="A0AAE0Y033"/>
<dbReference type="Proteomes" id="UP001283361">
    <property type="component" value="Unassembled WGS sequence"/>
</dbReference>
<organism evidence="1 2">
    <name type="scientific">Elysia crispata</name>
    <name type="common">lettuce slug</name>
    <dbReference type="NCBI Taxonomy" id="231223"/>
    <lineage>
        <taxon>Eukaryota</taxon>
        <taxon>Metazoa</taxon>
        <taxon>Spiralia</taxon>
        <taxon>Lophotrochozoa</taxon>
        <taxon>Mollusca</taxon>
        <taxon>Gastropoda</taxon>
        <taxon>Heterobranchia</taxon>
        <taxon>Euthyneura</taxon>
        <taxon>Panpulmonata</taxon>
        <taxon>Sacoglossa</taxon>
        <taxon>Placobranchoidea</taxon>
        <taxon>Plakobranchidae</taxon>
        <taxon>Elysia</taxon>
    </lineage>
</organism>
<protein>
    <submittedName>
        <fullName evidence="1">Uncharacterized protein</fullName>
    </submittedName>
</protein>
<accession>A0AAE0Y033</accession>
<comment type="caution">
    <text evidence="1">The sequence shown here is derived from an EMBL/GenBank/DDBJ whole genome shotgun (WGS) entry which is preliminary data.</text>
</comment>
<evidence type="ECO:0000313" key="2">
    <source>
        <dbReference type="Proteomes" id="UP001283361"/>
    </source>
</evidence>
<keyword evidence="2" id="KW-1185">Reference proteome</keyword>
<reference evidence="1" key="1">
    <citation type="journal article" date="2023" name="G3 (Bethesda)">
        <title>A reference genome for the long-term kleptoplast-retaining sea slug Elysia crispata morphotype clarki.</title>
        <authorList>
            <person name="Eastman K.E."/>
            <person name="Pendleton A.L."/>
            <person name="Shaikh M.A."/>
            <person name="Suttiyut T."/>
            <person name="Ogas R."/>
            <person name="Tomko P."/>
            <person name="Gavelis G."/>
            <person name="Widhalm J.R."/>
            <person name="Wisecaver J.H."/>
        </authorList>
    </citation>
    <scope>NUCLEOTIDE SEQUENCE</scope>
    <source>
        <strain evidence="1">ECLA1</strain>
    </source>
</reference>
<dbReference type="EMBL" id="JAWDGP010007208">
    <property type="protein sequence ID" value="KAK3728071.1"/>
    <property type="molecule type" value="Genomic_DNA"/>
</dbReference>
<sequence>MIYFPLNFAHSEVANDVSTCIASAQQVCMARDFIGCPEPPQKLTSAQRAPLVNLSPTRYATRWSDACRRNGHFIPSPPQQADCVYVPEAALCRVRRRLQFGRKPPKDRTQTSFSHKQA</sequence>
<proteinExistence type="predicted"/>